<comment type="caution">
    <text evidence="2">The sequence shown here is derived from an EMBL/GenBank/DDBJ whole genome shotgun (WGS) entry which is preliminary data.</text>
</comment>
<sequence length="45" mass="5038">MGNWANTQKTYTAELKITDRAGNSNTATRQIRCWSVGAQAFCFPQ</sequence>
<proteinExistence type="predicted"/>
<reference evidence="2 3" key="1">
    <citation type="submission" date="2020-05" db="EMBL/GenBank/DDBJ databases">
        <title>Genome sequence of Kribbella sandramycini ATCC 39419.</title>
        <authorList>
            <person name="Maclea K.S."/>
            <person name="Fair J.L."/>
        </authorList>
    </citation>
    <scope>NUCLEOTIDE SEQUENCE [LARGE SCALE GENOMIC DNA]</scope>
    <source>
        <strain evidence="2 3">ATCC 39419</strain>
    </source>
</reference>
<keyword evidence="3" id="KW-1185">Reference proteome</keyword>
<evidence type="ECO:0000313" key="4">
    <source>
        <dbReference type="Proteomes" id="UP000553957"/>
    </source>
</evidence>
<reference evidence="1 4" key="2">
    <citation type="submission" date="2020-08" db="EMBL/GenBank/DDBJ databases">
        <title>Sequencing the genomes of 1000 actinobacteria strains.</title>
        <authorList>
            <person name="Klenk H.-P."/>
        </authorList>
    </citation>
    <scope>NUCLEOTIDE SEQUENCE [LARGE SCALE GENOMIC DNA]</scope>
    <source>
        <strain evidence="1 4">DSM 15626</strain>
    </source>
</reference>
<dbReference type="EMBL" id="JABJRC010000002">
    <property type="protein sequence ID" value="NOL40584.1"/>
    <property type="molecule type" value="Genomic_DNA"/>
</dbReference>
<evidence type="ECO:0000313" key="2">
    <source>
        <dbReference type="EMBL" id="NOL40584.1"/>
    </source>
</evidence>
<evidence type="ECO:0000313" key="1">
    <source>
        <dbReference type="EMBL" id="MBB6569582.1"/>
    </source>
</evidence>
<dbReference type="Proteomes" id="UP000553957">
    <property type="component" value="Unassembled WGS sequence"/>
</dbReference>
<dbReference type="RefSeq" id="WP_171673076.1">
    <property type="nucleotide sequence ID" value="NZ_BAAAGT010000002.1"/>
</dbReference>
<organism evidence="2 3">
    <name type="scientific">Kribbella sandramycini</name>
    <dbReference type="NCBI Taxonomy" id="60450"/>
    <lineage>
        <taxon>Bacteria</taxon>
        <taxon>Bacillati</taxon>
        <taxon>Actinomycetota</taxon>
        <taxon>Actinomycetes</taxon>
        <taxon>Propionibacteriales</taxon>
        <taxon>Kribbellaceae</taxon>
        <taxon>Kribbella</taxon>
    </lineage>
</organism>
<dbReference type="Proteomes" id="UP000534306">
    <property type="component" value="Unassembled WGS sequence"/>
</dbReference>
<name>A0A7Y4KXR8_9ACTN</name>
<protein>
    <submittedName>
        <fullName evidence="2">Uncharacterized protein</fullName>
    </submittedName>
</protein>
<evidence type="ECO:0000313" key="3">
    <source>
        <dbReference type="Proteomes" id="UP000534306"/>
    </source>
</evidence>
<dbReference type="AlphaFoldDB" id="A0A7Y4KXR8"/>
<dbReference type="EMBL" id="JACHKF010000001">
    <property type="protein sequence ID" value="MBB6569582.1"/>
    <property type="molecule type" value="Genomic_DNA"/>
</dbReference>
<gene>
    <name evidence="1" type="ORF">HNR71_005219</name>
    <name evidence="2" type="ORF">HPO96_10040</name>
</gene>
<accession>A0A7Y4KXR8</accession>